<evidence type="ECO:0000313" key="3">
    <source>
        <dbReference type="Proteomes" id="UP000276776"/>
    </source>
</evidence>
<dbReference type="EMBL" id="UYYF01000119">
    <property type="protein sequence ID" value="VDM96362.1"/>
    <property type="molecule type" value="Genomic_DNA"/>
</dbReference>
<feature type="chain" id="PRO_5043126300" evidence="1">
    <location>
        <begin position="27"/>
        <end position="320"/>
    </location>
</feature>
<protein>
    <submittedName>
        <fullName evidence="2 4">Uncharacterized protein</fullName>
    </submittedName>
</protein>
<keyword evidence="1" id="KW-0732">Signal</keyword>
<feature type="signal peptide" evidence="1">
    <location>
        <begin position="1"/>
        <end position="26"/>
    </location>
</feature>
<dbReference type="STRING" id="103827.A0A0N5CLV2"/>
<sequence>MTKQAVLSRPLIILLLLSRLIIQSLLISYRCSSDQIVVVQSFGNDTIRMHCQKPTICGVSNLKCRYDPMKLQCGGKTNFVSQVDQFSPISRVVQTCCTLTVNKDVQIESHKGNDCFLYDLPDGTNGTSAKALEENDKEGYMLLKNINKISEQFDNYSGYRLRYYMLRQNKPSQLMIKSIERNEAGFRVTICRPQCQISNEKQIIEARKYGTQQKMYVKTQVNQSKHNKSLTNETKANKLAQINQNLTGDAYWIVAAWKRWFHSQWLRWSRFKWIESDSYNETESRNDQNKTAIYPNHGTAIVDLTGESKHIPSNKIIFGM</sequence>
<evidence type="ECO:0000313" key="4">
    <source>
        <dbReference type="WBParaSite" id="TCLT_0000110401-mRNA-1"/>
    </source>
</evidence>
<dbReference type="Proteomes" id="UP000276776">
    <property type="component" value="Unassembled WGS sequence"/>
</dbReference>
<dbReference type="OrthoDB" id="5212at2759"/>
<proteinExistence type="predicted"/>
<organism evidence="4">
    <name type="scientific">Thelazia callipaeda</name>
    <name type="common">Oriental eyeworm</name>
    <name type="synonym">Parasitic nematode</name>
    <dbReference type="NCBI Taxonomy" id="103827"/>
    <lineage>
        <taxon>Eukaryota</taxon>
        <taxon>Metazoa</taxon>
        <taxon>Ecdysozoa</taxon>
        <taxon>Nematoda</taxon>
        <taxon>Chromadorea</taxon>
        <taxon>Rhabditida</taxon>
        <taxon>Spirurina</taxon>
        <taxon>Spiruromorpha</taxon>
        <taxon>Thelazioidea</taxon>
        <taxon>Thelaziidae</taxon>
        <taxon>Thelazia</taxon>
    </lineage>
</organism>
<name>A0A0N5CLV2_THECL</name>
<dbReference type="AlphaFoldDB" id="A0A0N5CLV2"/>
<dbReference type="WBParaSite" id="TCLT_0000110401-mRNA-1">
    <property type="protein sequence ID" value="TCLT_0000110401-mRNA-1"/>
    <property type="gene ID" value="TCLT_0000110401"/>
</dbReference>
<evidence type="ECO:0000313" key="2">
    <source>
        <dbReference type="EMBL" id="VDM96362.1"/>
    </source>
</evidence>
<reference evidence="2 3" key="2">
    <citation type="submission" date="2018-11" db="EMBL/GenBank/DDBJ databases">
        <authorList>
            <consortium name="Pathogen Informatics"/>
        </authorList>
    </citation>
    <scope>NUCLEOTIDE SEQUENCE [LARGE SCALE GENOMIC DNA]</scope>
</reference>
<reference evidence="4" key="1">
    <citation type="submission" date="2017-02" db="UniProtKB">
        <authorList>
            <consortium name="WormBaseParasite"/>
        </authorList>
    </citation>
    <scope>IDENTIFICATION</scope>
</reference>
<gene>
    <name evidence="2" type="ORF">TCLT_LOCUS1105</name>
</gene>
<accession>A0A0N5CLV2</accession>
<keyword evidence="3" id="KW-1185">Reference proteome</keyword>
<evidence type="ECO:0000256" key="1">
    <source>
        <dbReference type="SAM" id="SignalP"/>
    </source>
</evidence>